<evidence type="ECO:0000313" key="9">
    <source>
        <dbReference type="Proteomes" id="UP000030635"/>
    </source>
</evidence>
<dbReference type="PANTHER" id="PTHR43277:SF4">
    <property type="entry name" value="ARGININE DECARBOXYLASE"/>
    <property type="match status" value="1"/>
</dbReference>
<evidence type="ECO:0000259" key="7">
    <source>
        <dbReference type="Pfam" id="PF03711"/>
    </source>
</evidence>
<name>A0A0A7FWB3_9CLOT</name>
<dbReference type="SUPFAM" id="SSF55904">
    <property type="entry name" value="Ornithine decarboxylase C-terminal domain"/>
    <property type="match status" value="1"/>
</dbReference>
<dbReference type="Pfam" id="PF01276">
    <property type="entry name" value="OKR_DC_1"/>
    <property type="match status" value="1"/>
</dbReference>
<dbReference type="eggNOG" id="COG1982">
    <property type="taxonomic scope" value="Bacteria"/>
</dbReference>
<evidence type="ECO:0000256" key="1">
    <source>
        <dbReference type="ARBA" id="ARBA00001933"/>
    </source>
</evidence>
<evidence type="ECO:0000256" key="5">
    <source>
        <dbReference type="ARBA" id="ARBA00023239"/>
    </source>
</evidence>
<dbReference type="InterPro" id="IPR000310">
    <property type="entry name" value="Orn/Lys/Arg_deCO2ase_major_dom"/>
</dbReference>
<keyword evidence="3" id="KW-0210">Decarboxylase</keyword>
<dbReference type="STRING" id="1561.NPD11_2777"/>
<dbReference type="InterPro" id="IPR052357">
    <property type="entry name" value="Orn_Lys_Arg_decarboxylase-I"/>
</dbReference>
<dbReference type="EMBL" id="CP006905">
    <property type="protein sequence ID" value="AIY83220.1"/>
    <property type="molecule type" value="Genomic_DNA"/>
</dbReference>
<keyword evidence="5 8" id="KW-0456">Lyase</keyword>
<dbReference type="AlphaFoldDB" id="A0A0A7FWB3"/>
<dbReference type="RefSeq" id="WP_039310919.1">
    <property type="nucleotide sequence ID" value="NZ_CP006905.1"/>
</dbReference>
<dbReference type="InterPro" id="IPR036633">
    <property type="entry name" value="Prn/Lys/Arg_de-COase_C_sf"/>
</dbReference>
<organism evidence="8 9">
    <name type="scientific">Clostridium baratii str. Sullivan</name>
    <dbReference type="NCBI Taxonomy" id="1415775"/>
    <lineage>
        <taxon>Bacteria</taxon>
        <taxon>Bacillati</taxon>
        <taxon>Bacillota</taxon>
        <taxon>Clostridia</taxon>
        <taxon>Eubacteriales</taxon>
        <taxon>Clostridiaceae</taxon>
        <taxon>Clostridium</taxon>
    </lineage>
</organism>
<evidence type="ECO:0000256" key="4">
    <source>
        <dbReference type="ARBA" id="ARBA00022898"/>
    </source>
</evidence>
<feature type="domain" description="Orn/Lys/Arg decarboxylase C-terminal" evidence="7">
    <location>
        <begin position="391"/>
        <end position="452"/>
    </location>
</feature>
<dbReference type="InterPro" id="IPR015421">
    <property type="entry name" value="PyrdxlP-dep_Trfase_major"/>
</dbReference>
<dbReference type="Gene3D" id="3.40.640.10">
    <property type="entry name" value="Type I PLP-dependent aspartate aminotransferase-like (Major domain)"/>
    <property type="match status" value="1"/>
</dbReference>
<dbReference type="PANTHER" id="PTHR43277">
    <property type="entry name" value="ARGININE DECARBOXYLASE"/>
    <property type="match status" value="1"/>
</dbReference>
<dbReference type="InterPro" id="IPR008286">
    <property type="entry name" value="Prn/Lys/Arg_de-COase_C"/>
</dbReference>
<keyword evidence="9" id="KW-1185">Reference proteome</keyword>
<dbReference type="OrthoDB" id="9815233at2"/>
<dbReference type="SUPFAM" id="SSF53383">
    <property type="entry name" value="PLP-dependent transferases"/>
    <property type="match status" value="1"/>
</dbReference>
<protein>
    <submittedName>
        <fullName evidence="8">Beta-eliminating lyase family protein</fullName>
    </submittedName>
</protein>
<accession>A0A0A7FWB3</accession>
<gene>
    <name evidence="8" type="ORF">U729_198</name>
</gene>
<dbReference type="KEGG" id="cbv:U729_198"/>
<evidence type="ECO:0000313" key="8">
    <source>
        <dbReference type="EMBL" id="AIY83220.1"/>
    </source>
</evidence>
<feature type="domain" description="Orn/Lys/Arg decarboxylases family 1 pyridoxal-P attachment site" evidence="6">
    <location>
        <begin position="5"/>
        <end position="302"/>
    </location>
</feature>
<reference evidence="8 9" key="1">
    <citation type="journal article" date="2015" name="Infect. Genet. Evol.">
        <title>Genomic sequences of six botulinum neurotoxin-producing strains representing three clostridial species illustrate the mobility and diversity of botulinum neurotoxin genes.</title>
        <authorList>
            <person name="Smith T.J."/>
            <person name="Hill K.K."/>
            <person name="Xie G."/>
            <person name="Foley B.T."/>
            <person name="Williamson C.H."/>
            <person name="Foster J.T."/>
            <person name="Johnson S.L."/>
            <person name="Chertkov O."/>
            <person name="Teshima H."/>
            <person name="Gibbons H.S."/>
            <person name="Johnsky L.A."/>
            <person name="Karavis M.A."/>
            <person name="Smith L.A."/>
        </authorList>
    </citation>
    <scope>NUCLEOTIDE SEQUENCE [LARGE SCALE GENOMIC DNA]</scope>
    <source>
        <strain evidence="8">Sullivan</strain>
    </source>
</reference>
<dbReference type="Proteomes" id="UP000030635">
    <property type="component" value="Chromosome"/>
</dbReference>
<sequence length="473" mass="54214">MDKLPLLNCLMDYHKENNLILSMPGNKCGKAFLRDEIGREFVEKLGFLDITENDPLDNLHNPQGVIKEAEELLAKTYGGNRAFFMVNGSSGGNIVSIFSAFNEGDEVLVERNCHKSVYNGLILRRLKVTYIGPILDEEHGIFMPPNKEKIYEALKKSKNAKGIILTSPNYYGISYKLIDELIKELKERGLKIIIDAAHGAHFGMCKKLPKKISDLADYTILSAHKTIPSLTQGGYLIVNEKQSDVDFYFNSFITTSPSYLIMASLDYGRYYLEKYGEEDYSKLINIANTFKEKINKLNKVYIIGNEDLICDYEEDQSRYIMTVKEGFSGHKLFDYLRKENIQCEMSFERGVVLILSPINTEEDFKKIYKAIDKLNMDIIKENNKIKFSFIKPEKVLEPYEVFKKEYEILNFKDCEGKIAKESIIPYPPGIPLICAGEIITKDSINIIKEYLDNKKDVIGVNDNKIKVIKNNFM</sequence>
<proteinExistence type="inferred from homology"/>
<dbReference type="Pfam" id="PF03711">
    <property type="entry name" value="OKR_DC_1_C"/>
    <property type="match status" value="1"/>
</dbReference>
<comment type="cofactor">
    <cofactor evidence="1">
        <name>pyridoxal 5'-phosphate</name>
        <dbReference type="ChEBI" id="CHEBI:597326"/>
    </cofactor>
</comment>
<evidence type="ECO:0000256" key="3">
    <source>
        <dbReference type="ARBA" id="ARBA00022793"/>
    </source>
</evidence>
<dbReference type="Gene3D" id="3.90.105.10">
    <property type="entry name" value="Molybdopterin biosynthesis moea protein, domain 2"/>
    <property type="match status" value="1"/>
</dbReference>
<dbReference type="HOGENOM" id="CLU_025925_2_1_9"/>
<dbReference type="GO" id="GO:0016831">
    <property type="term" value="F:carboxy-lyase activity"/>
    <property type="evidence" value="ECO:0007669"/>
    <property type="project" value="UniProtKB-KW"/>
</dbReference>
<comment type="similarity">
    <text evidence="2">Belongs to the Orn/Lys/Arg decarboxylase class-I family.</text>
</comment>
<keyword evidence="4" id="KW-0663">Pyridoxal phosphate</keyword>
<evidence type="ECO:0000259" key="6">
    <source>
        <dbReference type="Pfam" id="PF01276"/>
    </source>
</evidence>
<evidence type="ECO:0000256" key="2">
    <source>
        <dbReference type="ARBA" id="ARBA00010671"/>
    </source>
</evidence>
<dbReference type="InterPro" id="IPR015424">
    <property type="entry name" value="PyrdxlP-dep_Trfase"/>
</dbReference>